<name>A0AA38XY85_9EURO</name>
<feature type="binding site" evidence="5">
    <location>
        <position position="338"/>
    </location>
    <ligand>
        <name>glyoxylate</name>
        <dbReference type="ChEBI" id="CHEBI:36655"/>
    </ligand>
</feature>
<organism evidence="8 9">
    <name type="scientific">Knufia peltigerae</name>
    <dbReference type="NCBI Taxonomy" id="1002370"/>
    <lineage>
        <taxon>Eukaryota</taxon>
        <taxon>Fungi</taxon>
        <taxon>Dikarya</taxon>
        <taxon>Ascomycota</taxon>
        <taxon>Pezizomycotina</taxon>
        <taxon>Eurotiomycetes</taxon>
        <taxon>Chaetothyriomycetidae</taxon>
        <taxon>Chaetothyriales</taxon>
        <taxon>Trichomeriaceae</taxon>
        <taxon>Knufia</taxon>
    </lineage>
</organism>
<feature type="binding site" evidence="5">
    <location>
        <begin position="115"/>
        <end position="117"/>
    </location>
    <ligand>
        <name>FMN</name>
        <dbReference type="ChEBI" id="CHEBI:58210"/>
    </ligand>
</feature>
<feature type="binding site" evidence="5">
    <location>
        <position position="166"/>
    </location>
    <ligand>
        <name>FMN</name>
        <dbReference type="ChEBI" id="CHEBI:58210"/>
    </ligand>
</feature>
<feature type="active site" description="Proton acceptor" evidence="4">
    <location>
        <position position="335"/>
    </location>
</feature>
<evidence type="ECO:0000256" key="1">
    <source>
        <dbReference type="ARBA" id="ARBA00001917"/>
    </source>
</evidence>
<feature type="region of interest" description="Disordered" evidence="6">
    <location>
        <begin position="1"/>
        <end position="24"/>
    </location>
</feature>
<dbReference type="CDD" id="cd03332">
    <property type="entry name" value="LMO_FMN"/>
    <property type="match status" value="1"/>
</dbReference>
<dbReference type="PIRSF" id="PIRSF000138">
    <property type="entry name" value="Al-hdrx_acd_dh"/>
    <property type="match status" value="1"/>
</dbReference>
<dbReference type="PROSITE" id="PS00557">
    <property type="entry name" value="FMN_HYDROXY_ACID_DH_1"/>
    <property type="match status" value="1"/>
</dbReference>
<dbReference type="InterPro" id="IPR013785">
    <property type="entry name" value="Aldolase_TIM"/>
</dbReference>
<feature type="binding site" evidence="5">
    <location>
        <position position="168"/>
    </location>
    <ligand>
        <name>glyoxylate</name>
        <dbReference type="ChEBI" id="CHEBI:36655"/>
    </ligand>
</feature>
<feature type="binding site" evidence="5">
    <location>
        <position position="196"/>
    </location>
    <ligand>
        <name>FMN</name>
        <dbReference type="ChEBI" id="CHEBI:58210"/>
    </ligand>
</feature>
<comment type="similarity">
    <text evidence="3">Belongs to the FMN-dependent alpha-hydroxy acid dehydrogenase family.</text>
</comment>
<feature type="compositionally biased region" description="Polar residues" evidence="6">
    <location>
        <begin position="1"/>
        <end position="16"/>
    </location>
</feature>
<sequence>MSNHTKSDSSQWNQPYTEPDPDAYSSYQREVYGSLRAPLFSTKPQEWESLARAKVPASNFGYVYGSASSAQTNAANLSAFDRYRLKPSMLVNATRRDVSIELFGTRYNSPLLVAPVGVQNIMHRDGEEATARACQKVGVPMITSSAATRTLEQIAAANGDGNRWYQLYWPRPQWEEVTVSLLNRAKANGYKVLVVTLDTFNLAWRPTDLDTSYLPFIWGDGCQIGHSDPVFNRRYEESLKQDTRSYGEKLAELWTMLKRPGSAYGAVRVLTNIHVLQKSRAWLDVLNSGTYREWQHLEILKKLWDGPIVLKGIQTVEDARKAVEYGMDGIIVSNHGGRQCDGAIASLDALADIAADEVVQRSKLTLLFDSGIRTGADVLKALALGAKAVCIGRPYMYGLAIGGEQGVEHVLRCLLADTDNMLGNMGKKSIHDLSRHDLQIRHESKL</sequence>
<gene>
    <name evidence="8" type="ORF">H2204_009426</name>
</gene>
<evidence type="ECO:0000256" key="5">
    <source>
        <dbReference type="PIRSR" id="PIRSR000138-2"/>
    </source>
</evidence>
<feature type="binding site" evidence="5">
    <location>
        <begin position="392"/>
        <end position="393"/>
    </location>
    <ligand>
        <name>FMN</name>
        <dbReference type="ChEBI" id="CHEBI:58210"/>
    </ligand>
</feature>
<evidence type="ECO:0000259" key="7">
    <source>
        <dbReference type="PROSITE" id="PS51349"/>
    </source>
</evidence>
<keyword evidence="5" id="KW-0288">FMN</keyword>
<evidence type="ECO:0000256" key="3">
    <source>
        <dbReference type="ARBA" id="ARBA00024042"/>
    </source>
</evidence>
<feature type="binding site" evidence="5">
    <location>
        <position position="311"/>
    </location>
    <ligand>
        <name>FMN</name>
        <dbReference type="ChEBI" id="CHEBI:58210"/>
    </ligand>
</feature>
<dbReference type="EMBL" id="JAPDRN010000073">
    <property type="protein sequence ID" value="KAJ9628309.1"/>
    <property type="molecule type" value="Genomic_DNA"/>
</dbReference>
<dbReference type="PANTHER" id="PTHR10578">
    <property type="entry name" value="S -2-HYDROXY-ACID OXIDASE-RELATED"/>
    <property type="match status" value="1"/>
</dbReference>
<evidence type="ECO:0000256" key="4">
    <source>
        <dbReference type="PIRSR" id="PIRSR000138-1"/>
    </source>
</evidence>
<dbReference type="AlphaFoldDB" id="A0AA38XY85"/>
<feature type="binding site" evidence="5">
    <location>
        <position position="144"/>
    </location>
    <ligand>
        <name>FMN</name>
        <dbReference type="ChEBI" id="CHEBI:58210"/>
    </ligand>
</feature>
<dbReference type="InterPro" id="IPR037350">
    <property type="entry name" value="LMO_FMN"/>
</dbReference>
<accession>A0AA38XY85</accession>
<dbReference type="InterPro" id="IPR012133">
    <property type="entry name" value="Alpha-hydoxy_acid_DH_FMN"/>
</dbReference>
<dbReference type="Pfam" id="PF01070">
    <property type="entry name" value="FMN_dh"/>
    <property type="match status" value="1"/>
</dbReference>
<evidence type="ECO:0000256" key="2">
    <source>
        <dbReference type="ARBA" id="ARBA00023002"/>
    </source>
</evidence>
<dbReference type="InterPro" id="IPR000262">
    <property type="entry name" value="FMN-dep_DH"/>
</dbReference>
<dbReference type="InterPro" id="IPR008259">
    <property type="entry name" value="FMN_hydac_DH_AS"/>
</dbReference>
<dbReference type="PANTHER" id="PTHR10578:SF86">
    <property type="entry name" value="DEPENDENT DEHYDROGENASE, PUTATIVE (AFU_ORTHOLOGUE AFUA_6G02720)-RELATED"/>
    <property type="match status" value="1"/>
</dbReference>
<keyword evidence="5" id="KW-0285">Flavoprotein</keyword>
<dbReference type="InterPro" id="IPR037396">
    <property type="entry name" value="FMN_HAD"/>
</dbReference>
<keyword evidence="9" id="KW-1185">Reference proteome</keyword>
<comment type="caution">
    <text evidence="8">The sequence shown here is derived from an EMBL/GenBank/DDBJ whole genome shotgun (WGS) entry which is preliminary data.</text>
</comment>
<feature type="binding site" evidence="5">
    <location>
        <position position="333"/>
    </location>
    <ligand>
        <name>FMN</name>
        <dbReference type="ChEBI" id="CHEBI:58210"/>
    </ligand>
</feature>
<feature type="binding site" evidence="5">
    <location>
        <begin position="369"/>
        <end position="373"/>
    </location>
    <ligand>
        <name>FMN</name>
        <dbReference type="ChEBI" id="CHEBI:58210"/>
    </ligand>
</feature>
<feature type="binding site" evidence="5">
    <location>
        <position position="335"/>
    </location>
    <ligand>
        <name>glyoxylate</name>
        <dbReference type="ChEBI" id="CHEBI:36655"/>
    </ligand>
</feature>
<feature type="binding site" evidence="5">
    <location>
        <position position="62"/>
    </location>
    <ligand>
        <name>glyoxylate</name>
        <dbReference type="ChEBI" id="CHEBI:36655"/>
    </ligand>
</feature>
<proteinExistence type="inferred from homology"/>
<dbReference type="Proteomes" id="UP001172681">
    <property type="component" value="Unassembled WGS sequence"/>
</dbReference>
<dbReference type="Gene3D" id="3.20.20.70">
    <property type="entry name" value="Aldolase class I"/>
    <property type="match status" value="1"/>
</dbReference>
<dbReference type="GO" id="GO:0010181">
    <property type="term" value="F:FMN binding"/>
    <property type="evidence" value="ECO:0007669"/>
    <property type="project" value="InterPro"/>
</dbReference>
<keyword evidence="2" id="KW-0560">Oxidoreductase</keyword>
<reference evidence="8" key="1">
    <citation type="submission" date="2022-10" db="EMBL/GenBank/DDBJ databases">
        <title>Culturing micro-colonial fungi from biological soil crusts in the Mojave desert and describing Neophaeococcomyces mojavensis, and introducing the new genera and species Taxawa tesnikishii.</title>
        <authorList>
            <person name="Kurbessoian T."/>
            <person name="Stajich J.E."/>
        </authorList>
    </citation>
    <scope>NUCLEOTIDE SEQUENCE</scope>
    <source>
        <strain evidence="8">TK_35</strain>
    </source>
</reference>
<evidence type="ECO:0000313" key="8">
    <source>
        <dbReference type="EMBL" id="KAJ9628309.1"/>
    </source>
</evidence>
<protein>
    <recommendedName>
        <fullName evidence="7">FMN hydroxy acid dehydrogenase domain-containing protein</fullName>
    </recommendedName>
</protein>
<dbReference type="PROSITE" id="PS51349">
    <property type="entry name" value="FMN_HYDROXY_ACID_DH_2"/>
    <property type="match status" value="1"/>
</dbReference>
<evidence type="ECO:0000313" key="9">
    <source>
        <dbReference type="Proteomes" id="UP001172681"/>
    </source>
</evidence>
<feature type="binding site" evidence="5">
    <location>
        <position position="205"/>
    </location>
    <ligand>
        <name>glyoxylate</name>
        <dbReference type="ChEBI" id="CHEBI:36655"/>
    </ligand>
</feature>
<evidence type="ECO:0000256" key="6">
    <source>
        <dbReference type="SAM" id="MobiDB-lite"/>
    </source>
</evidence>
<feature type="domain" description="FMN hydroxy acid dehydrogenase" evidence="7">
    <location>
        <begin position="36"/>
        <end position="443"/>
    </location>
</feature>
<comment type="cofactor">
    <cofactor evidence="1">
        <name>FMN</name>
        <dbReference type="ChEBI" id="CHEBI:58210"/>
    </cofactor>
</comment>
<dbReference type="SUPFAM" id="SSF51395">
    <property type="entry name" value="FMN-linked oxidoreductases"/>
    <property type="match status" value="1"/>
</dbReference>
<dbReference type="GO" id="GO:0016491">
    <property type="term" value="F:oxidoreductase activity"/>
    <property type="evidence" value="ECO:0007669"/>
    <property type="project" value="UniProtKB-KW"/>
</dbReference>